<evidence type="ECO:0000256" key="1">
    <source>
        <dbReference type="SAM" id="Coils"/>
    </source>
</evidence>
<organism evidence="3 4">
    <name type="scientific">Cherax quadricarinatus</name>
    <name type="common">Australian red claw crayfish</name>
    <dbReference type="NCBI Taxonomy" id="27406"/>
    <lineage>
        <taxon>Eukaryota</taxon>
        <taxon>Metazoa</taxon>
        <taxon>Ecdysozoa</taxon>
        <taxon>Arthropoda</taxon>
        <taxon>Crustacea</taxon>
        <taxon>Multicrustacea</taxon>
        <taxon>Malacostraca</taxon>
        <taxon>Eumalacostraca</taxon>
        <taxon>Eucarida</taxon>
        <taxon>Decapoda</taxon>
        <taxon>Pleocyemata</taxon>
        <taxon>Astacidea</taxon>
        <taxon>Parastacoidea</taxon>
        <taxon>Parastacidae</taxon>
        <taxon>Cherax</taxon>
    </lineage>
</organism>
<accession>A0AAW0YNT3</accession>
<evidence type="ECO:0000313" key="3">
    <source>
        <dbReference type="EMBL" id="KAK8753111.1"/>
    </source>
</evidence>
<feature type="compositionally biased region" description="Basic and acidic residues" evidence="2">
    <location>
        <begin position="128"/>
        <end position="159"/>
    </location>
</feature>
<evidence type="ECO:0000313" key="4">
    <source>
        <dbReference type="Proteomes" id="UP001445076"/>
    </source>
</evidence>
<dbReference type="EMBL" id="JARKIK010000003">
    <property type="protein sequence ID" value="KAK8753111.1"/>
    <property type="molecule type" value="Genomic_DNA"/>
</dbReference>
<proteinExistence type="predicted"/>
<evidence type="ECO:0000256" key="2">
    <source>
        <dbReference type="SAM" id="MobiDB-lite"/>
    </source>
</evidence>
<feature type="compositionally biased region" description="Basic residues" evidence="2">
    <location>
        <begin position="112"/>
        <end position="127"/>
    </location>
</feature>
<comment type="caution">
    <text evidence="3">The sequence shown here is derived from an EMBL/GenBank/DDBJ whole genome shotgun (WGS) entry which is preliminary data.</text>
</comment>
<feature type="coiled-coil region" evidence="1">
    <location>
        <begin position="301"/>
        <end position="346"/>
    </location>
</feature>
<reference evidence="3 4" key="1">
    <citation type="journal article" date="2024" name="BMC Genomics">
        <title>Genome assembly of redclaw crayfish (Cherax quadricarinatus) provides insights into its immune adaptation and hypoxia tolerance.</title>
        <authorList>
            <person name="Liu Z."/>
            <person name="Zheng J."/>
            <person name="Li H."/>
            <person name="Fang K."/>
            <person name="Wang S."/>
            <person name="He J."/>
            <person name="Zhou D."/>
            <person name="Weng S."/>
            <person name="Chi M."/>
            <person name="Gu Z."/>
            <person name="He J."/>
            <person name="Li F."/>
            <person name="Wang M."/>
        </authorList>
    </citation>
    <scope>NUCLEOTIDE SEQUENCE [LARGE SCALE GENOMIC DNA]</scope>
    <source>
        <strain evidence="3">ZL_2023a</strain>
    </source>
</reference>
<gene>
    <name evidence="3" type="ORF">OTU49_002545</name>
</gene>
<protein>
    <submittedName>
        <fullName evidence="3">Uncharacterized protein</fullName>
    </submittedName>
</protein>
<feature type="region of interest" description="Disordered" evidence="2">
    <location>
        <begin position="105"/>
        <end position="159"/>
    </location>
</feature>
<keyword evidence="1" id="KW-0175">Coiled coil</keyword>
<dbReference type="AlphaFoldDB" id="A0AAW0YNT3"/>
<feature type="region of interest" description="Disordered" evidence="2">
    <location>
        <begin position="358"/>
        <end position="378"/>
    </location>
</feature>
<name>A0AAW0YNT3_CHEQU</name>
<keyword evidence="4" id="KW-1185">Reference proteome</keyword>
<dbReference type="Proteomes" id="UP001445076">
    <property type="component" value="Unassembled WGS sequence"/>
</dbReference>
<sequence>MPAFCFSSGNTMTSMTKVAEEVRELYLSKFEQVTPYICNAMSPRVLLLRLNSHMIEQYTKEIGGKTEPFMSEEEDDWFSAVPDDWENDNKDWNMSLLEPIVQISDESNSRQVSKRKRGSRGFGKKRGDHLSGSEDLDRQSPVDEVPVKQEKPDSPEHMVEIPPDMTMNMLPNVPAYPPSLPVFPLVPSMLPLYMAQQHTASGLQDANGHNVTTIHDNPMQPGEETRYAHDNVEANIKQEIPDSENPDQVIAMPFQSELRNDDSCLMSRDMVPSPLSTMEDFSDQRERKKKELTANMGHKSLRELTNLLVKLNNKNLQCDERIQMLKEEYDRKVAVIEAEKKANEKELDSVLSLIQNWKEGSKGESSAGSKKSRKNTEK</sequence>